<evidence type="ECO:0000259" key="4">
    <source>
        <dbReference type="PROSITE" id="PS50235"/>
    </source>
</evidence>
<feature type="compositionally biased region" description="Low complexity" evidence="3">
    <location>
        <begin position="114"/>
        <end position="169"/>
    </location>
</feature>
<reference evidence="5" key="1">
    <citation type="journal article" date="2018" name="Biosci. Biotechnol. Biochem.">
        <title>Polysaccharide hydrolase of the hadal zone amphipods Hirondellea gigas.</title>
        <authorList>
            <person name="Kobayashi H."/>
            <person name="Nagahama T."/>
            <person name="Arai W."/>
            <person name="Sasagawa Y."/>
            <person name="Umeda M."/>
            <person name="Hayashi T."/>
            <person name="Nikaido I."/>
            <person name="Watanabe H."/>
            <person name="Oguri K."/>
            <person name="Kitazato H."/>
            <person name="Fujioka K."/>
            <person name="Kido Y."/>
            <person name="Takami H."/>
        </authorList>
    </citation>
    <scope>NUCLEOTIDE SEQUENCE</scope>
    <source>
        <tissue evidence="5">Whole body</tissue>
    </source>
</reference>
<dbReference type="EC" id="3.4.19.12" evidence="2"/>
<dbReference type="Gene3D" id="3.90.70.10">
    <property type="entry name" value="Cysteine proteinases"/>
    <property type="match status" value="1"/>
</dbReference>
<dbReference type="GO" id="GO:0004843">
    <property type="term" value="F:cysteine-type deubiquitinase activity"/>
    <property type="evidence" value="ECO:0007669"/>
    <property type="project" value="UniProtKB-EC"/>
</dbReference>
<feature type="domain" description="USP" evidence="4">
    <location>
        <begin position="203"/>
        <end position="539"/>
    </location>
</feature>
<dbReference type="CDD" id="cd02674">
    <property type="entry name" value="Peptidase_C19R"/>
    <property type="match status" value="1"/>
</dbReference>
<comment type="catalytic activity">
    <reaction evidence="1">
        <text>Thiol-dependent hydrolysis of ester, thioester, amide, peptide and isopeptide bonds formed by the C-terminal Gly of ubiquitin (a 76-residue protein attached to proteins as an intracellular targeting signal).</text>
        <dbReference type="EC" id="3.4.19.12"/>
    </reaction>
</comment>
<dbReference type="InterPro" id="IPR018200">
    <property type="entry name" value="USP_CS"/>
</dbReference>
<dbReference type="PROSITE" id="PS00973">
    <property type="entry name" value="USP_2"/>
    <property type="match status" value="1"/>
</dbReference>
<dbReference type="PANTHER" id="PTHR21646">
    <property type="entry name" value="UBIQUITIN CARBOXYL-TERMINAL HYDROLASE"/>
    <property type="match status" value="1"/>
</dbReference>
<dbReference type="InterPro" id="IPR050185">
    <property type="entry name" value="Ub_carboxyl-term_hydrolase"/>
</dbReference>
<name>A0A2P2HWC1_9CRUS</name>
<feature type="compositionally biased region" description="Polar residues" evidence="3">
    <location>
        <begin position="33"/>
        <end position="43"/>
    </location>
</feature>
<dbReference type="InterPro" id="IPR038765">
    <property type="entry name" value="Papain-like_cys_pep_sf"/>
</dbReference>
<dbReference type="InterPro" id="IPR001394">
    <property type="entry name" value="Peptidase_C19_UCH"/>
</dbReference>
<dbReference type="PROSITE" id="PS50235">
    <property type="entry name" value="USP_3"/>
    <property type="match status" value="1"/>
</dbReference>
<dbReference type="AlphaFoldDB" id="A0A2P2HWC1"/>
<feature type="compositionally biased region" description="Low complexity" evidence="3">
    <location>
        <begin position="53"/>
        <end position="90"/>
    </location>
</feature>
<dbReference type="Pfam" id="PF00443">
    <property type="entry name" value="UCH"/>
    <property type="match status" value="1"/>
</dbReference>
<dbReference type="GO" id="GO:0016579">
    <property type="term" value="P:protein deubiquitination"/>
    <property type="evidence" value="ECO:0007669"/>
    <property type="project" value="InterPro"/>
</dbReference>
<dbReference type="PANTHER" id="PTHR21646:SF23">
    <property type="entry name" value="UBIQUITIN CARBOXYL-TERMINAL HYDROLASE USP2"/>
    <property type="match status" value="1"/>
</dbReference>
<keyword evidence="5" id="KW-0378">Hydrolase</keyword>
<dbReference type="SUPFAM" id="SSF54001">
    <property type="entry name" value="Cysteine proteinases"/>
    <property type="match status" value="1"/>
</dbReference>
<protein>
    <recommendedName>
        <fullName evidence="2">ubiquitinyl hydrolase 1</fullName>
        <ecNumber evidence="2">3.4.19.12</ecNumber>
    </recommendedName>
</protein>
<accession>A0A2P2HWC1</accession>
<sequence length="546" mass="60312">MVNLFMLCFSDSQSKYKVSSSGGGTVKKGKPANTMQQPSSIMSPKQKKRQRHSSNTSSSSGSSSSLPRTSSSRLNTSLPQSSSSSSCSHELSSRRECSSPSRVSSPADCRAFRSSTNSVSSSSSDNSSSSSENCAMSISSNASSSRASSSRASSSTSSTSSLSPSNSPNGRRRTREDMDDDCPSVQRCSTGSGGGFSETSGLVGLRNIGNTCFLNSVTQCLSNTRCLLEYLVKERFSGDINTSSLSTMKGDLIRAFGMLMGDMWSDTGDNNRALNTGPFKTQIQRFAPTFTGYQQHDAQEFLRKLLEGLHEDVNRVTIRPRAILTDIDEDLSDDQKAMESWKRYLRFDDSKIVDMFVGQLKSSLQCSYCSHTSVTFDPFWDLSLPIPNKSGTVKMNQCLDLFTKEEVMDGDEKPTCSKCKERRKMTKSFNIQKFPKVLVLHLKRFSPTERWRGKLSCTVEFPVEGLDLARYASNPQSSCMYNLIGVANHSGTTYSGHYTAFCRHPYSLQWHEYNDSRVSSIPARRVCSSEAYVLFYELSSNTSSRL</sequence>
<dbReference type="FunFam" id="3.90.70.10:FF:000083">
    <property type="entry name" value="Uncharacterized protein, isoform B"/>
    <property type="match status" value="1"/>
</dbReference>
<dbReference type="InterPro" id="IPR028889">
    <property type="entry name" value="USP"/>
</dbReference>
<evidence type="ECO:0000313" key="5">
    <source>
        <dbReference type="EMBL" id="LAB66088.1"/>
    </source>
</evidence>
<evidence type="ECO:0000256" key="3">
    <source>
        <dbReference type="SAM" id="MobiDB-lite"/>
    </source>
</evidence>
<organism evidence="5">
    <name type="scientific">Hirondellea gigas</name>
    <dbReference type="NCBI Taxonomy" id="1518452"/>
    <lineage>
        <taxon>Eukaryota</taxon>
        <taxon>Metazoa</taxon>
        <taxon>Ecdysozoa</taxon>
        <taxon>Arthropoda</taxon>
        <taxon>Crustacea</taxon>
        <taxon>Multicrustacea</taxon>
        <taxon>Malacostraca</taxon>
        <taxon>Eumalacostraca</taxon>
        <taxon>Peracarida</taxon>
        <taxon>Amphipoda</taxon>
        <taxon>Amphilochidea</taxon>
        <taxon>Lysianassida</taxon>
        <taxon>Lysianassidira</taxon>
        <taxon>Lysianassoidea</taxon>
        <taxon>Lysianassidae</taxon>
        <taxon>Hirondellea</taxon>
    </lineage>
</organism>
<evidence type="ECO:0000256" key="1">
    <source>
        <dbReference type="ARBA" id="ARBA00000707"/>
    </source>
</evidence>
<feature type="region of interest" description="Disordered" evidence="3">
    <location>
        <begin position="13"/>
        <end position="193"/>
    </location>
</feature>
<proteinExistence type="evidence at transcript level"/>
<dbReference type="EMBL" id="IACF01000298">
    <property type="protein sequence ID" value="LAB66088.1"/>
    <property type="molecule type" value="mRNA"/>
</dbReference>
<evidence type="ECO:0000256" key="2">
    <source>
        <dbReference type="ARBA" id="ARBA00012759"/>
    </source>
</evidence>